<evidence type="ECO:0000313" key="2">
    <source>
        <dbReference type="Proteomes" id="UP000199492"/>
    </source>
</evidence>
<organism evidence="1 2">
    <name type="scientific">Winogradskyella thalassocola</name>
    <dbReference type="NCBI Taxonomy" id="262004"/>
    <lineage>
        <taxon>Bacteria</taxon>
        <taxon>Pseudomonadati</taxon>
        <taxon>Bacteroidota</taxon>
        <taxon>Flavobacteriia</taxon>
        <taxon>Flavobacteriales</taxon>
        <taxon>Flavobacteriaceae</taxon>
        <taxon>Winogradskyella</taxon>
    </lineage>
</organism>
<gene>
    <name evidence="1" type="ORF">SAMN04489796_101331</name>
</gene>
<dbReference type="OrthoDB" id="1443931at2"/>
<dbReference type="AlphaFoldDB" id="A0A1G7WG44"/>
<proteinExistence type="predicted"/>
<sequence length="175" mass="20490">MKIRFIVLVLSCIMVISCDDDTNSTKELEITENTEQNTKITAKTIENIDYRDYALSSESQSAIVTWERYHELATQISYLKKADFSFFNGDLELLKKFINEFKTQMPDQFQTNHIISRNAIIETELLKLNENLTIDNISREEKLLNIKALFVAFSNLNYLINKKLESEFYNKIQPE</sequence>
<dbReference type="EMBL" id="FNCZ01000001">
    <property type="protein sequence ID" value="SDG70160.1"/>
    <property type="molecule type" value="Genomic_DNA"/>
</dbReference>
<dbReference type="Proteomes" id="UP000199492">
    <property type="component" value="Unassembled WGS sequence"/>
</dbReference>
<accession>A0A1G7WG44</accession>
<dbReference type="RefSeq" id="WP_092465843.1">
    <property type="nucleotide sequence ID" value="NZ_FNCZ01000001.1"/>
</dbReference>
<evidence type="ECO:0000313" key="1">
    <source>
        <dbReference type="EMBL" id="SDG70160.1"/>
    </source>
</evidence>
<protein>
    <submittedName>
        <fullName evidence="1">Uncharacterized protein</fullName>
    </submittedName>
</protein>
<dbReference type="PROSITE" id="PS51257">
    <property type="entry name" value="PROKAR_LIPOPROTEIN"/>
    <property type="match status" value="1"/>
</dbReference>
<keyword evidence="2" id="KW-1185">Reference proteome</keyword>
<name>A0A1G7WG44_9FLAO</name>
<reference evidence="2" key="1">
    <citation type="submission" date="2016-10" db="EMBL/GenBank/DDBJ databases">
        <authorList>
            <person name="Varghese N."/>
            <person name="Submissions S."/>
        </authorList>
    </citation>
    <scope>NUCLEOTIDE SEQUENCE [LARGE SCALE GENOMIC DNA]</scope>
    <source>
        <strain evidence="2">DSM 15363</strain>
    </source>
</reference>